<dbReference type="Proteomes" id="UP000186277">
    <property type="component" value="Unassembled WGS sequence"/>
</dbReference>
<keyword evidence="2" id="KW-1185">Reference proteome</keyword>
<sequence>MMMAALGLFVFMLKTTPYQSLQHQQSWRHSFNNRIGARPAFQFMGPNNDTITLSGSLYPEITGGRFSLLALELMAESGKAWSFLDGHGTIYGMFVIESIDRTKTEFFADGAARKIDFTMTLRRVDENLGEMFGDLNQQLGDLKDSALDKLGGFKDSVTDKLSGITDKVAGVFS</sequence>
<gene>
    <name evidence="1" type="ORF">Xentx_00009</name>
</gene>
<evidence type="ECO:0000313" key="1">
    <source>
        <dbReference type="EMBL" id="OKP08932.1"/>
    </source>
</evidence>
<dbReference type="PIRSF" id="PIRSF029208">
    <property type="entry name" value="Phage_tail_GPU"/>
    <property type="match status" value="1"/>
</dbReference>
<dbReference type="InterPro" id="IPR009734">
    <property type="entry name" value="Myoviridae_GpU"/>
</dbReference>
<dbReference type="AlphaFoldDB" id="A0A1Q5U904"/>
<dbReference type="InterPro" id="IPR016912">
    <property type="entry name" value="Phage_P2_GpU"/>
</dbReference>
<protein>
    <submittedName>
        <fullName evidence="1">Tail assembly protein</fullName>
    </submittedName>
</protein>
<reference evidence="1 2" key="1">
    <citation type="submission" date="2016-09" db="EMBL/GenBank/DDBJ databases">
        <title>Xenorhabdus thuongxuanensis sp. nov. and Xenorhabdus eapokensis sp. nov., isolated from Steinernema species.</title>
        <authorList>
            <person name="Kaempfer P."/>
            <person name="Tobias N.J."/>
            <person name="Phan Ke L."/>
            <person name="Bode H.B."/>
            <person name="Glaeser S.P."/>
        </authorList>
    </citation>
    <scope>NUCLEOTIDE SEQUENCE [LARGE SCALE GENOMIC DNA]</scope>
    <source>
        <strain evidence="1 2">30TX1</strain>
    </source>
</reference>
<evidence type="ECO:0000313" key="2">
    <source>
        <dbReference type="Proteomes" id="UP000186277"/>
    </source>
</evidence>
<comment type="caution">
    <text evidence="1">The sequence shown here is derived from an EMBL/GenBank/DDBJ whole genome shotgun (WGS) entry which is preliminary data.</text>
</comment>
<dbReference type="EMBL" id="MKGR01000001">
    <property type="protein sequence ID" value="OKP08932.1"/>
    <property type="molecule type" value="Genomic_DNA"/>
</dbReference>
<proteinExistence type="predicted"/>
<organism evidence="1 2">
    <name type="scientific">Xenorhabdus thuongxuanensis</name>
    <dbReference type="NCBI Taxonomy" id="1873484"/>
    <lineage>
        <taxon>Bacteria</taxon>
        <taxon>Pseudomonadati</taxon>
        <taxon>Pseudomonadota</taxon>
        <taxon>Gammaproteobacteria</taxon>
        <taxon>Enterobacterales</taxon>
        <taxon>Morganellaceae</taxon>
        <taxon>Xenorhabdus</taxon>
    </lineage>
</organism>
<dbReference type="Pfam" id="PF06995">
    <property type="entry name" value="Phage_P2_GpU"/>
    <property type="match status" value="1"/>
</dbReference>
<name>A0A1Q5U904_9GAMM</name>
<accession>A0A1Q5U904</accession>